<evidence type="ECO:0000313" key="2">
    <source>
        <dbReference type="Proteomes" id="UP001295740"/>
    </source>
</evidence>
<organism evidence="1 2">
    <name type="scientific">Anthostomella pinea</name>
    <dbReference type="NCBI Taxonomy" id="933095"/>
    <lineage>
        <taxon>Eukaryota</taxon>
        <taxon>Fungi</taxon>
        <taxon>Dikarya</taxon>
        <taxon>Ascomycota</taxon>
        <taxon>Pezizomycotina</taxon>
        <taxon>Sordariomycetes</taxon>
        <taxon>Xylariomycetidae</taxon>
        <taxon>Xylariales</taxon>
        <taxon>Xylariaceae</taxon>
        <taxon>Anthostomella</taxon>
    </lineage>
</organism>
<protein>
    <submittedName>
        <fullName evidence="1">Uu.00g086710.m01.CDS01</fullName>
    </submittedName>
</protein>
<evidence type="ECO:0000313" key="1">
    <source>
        <dbReference type="EMBL" id="CAJ2507485.1"/>
    </source>
</evidence>
<dbReference type="EMBL" id="CAUWAG010000010">
    <property type="protein sequence ID" value="CAJ2507485.1"/>
    <property type="molecule type" value="Genomic_DNA"/>
</dbReference>
<dbReference type="AlphaFoldDB" id="A0AAI8YJX1"/>
<name>A0AAI8YJX1_9PEZI</name>
<reference evidence="1" key="1">
    <citation type="submission" date="2023-10" db="EMBL/GenBank/DDBJ databases">
        <authorList>
            <person name="Hackl T."/>
        </authorList>
    </citation>
    <scope>NUCLEOTIDE SEQUENCE</scope>
</reference>
<comment type="caution">
    <text evidence="1">The sequence shown here is derived from an EMBL/GenBank/DDBJ whole genome shotgun (WGS) entry which is preliminary data.</text>
</comment>
<keyword evidence="2" id="KW-1185">Reference proteome</keyword>
<accession>A0AAI8YJX1</accession>
<gene>
    <name evidence="1" type="ORF">KHLLAP_LOCUS7953</name>
</gene>
<proteinExistence type="predicted"/>
<dbReference type="Proteomes" id="UP001295740">
    <property type="component" value="Unassembled WGS sequence"/>
</dbReference>
<sequence length="495" mass="53815">MRNSTVDDVFDNGRGCQVAIGYFGSAPITLDFDYSYAMLYVGYNDSAYLDYSLGGPSCDKNSSHQFLAISAMRKRSPGHEAQVMNTTAQFCEAAYFKRNVTVTLSASLAPDVLSIVAYGDKLPLLDTEFNRSAFEYLLGVGHPPTTERKDYPRDVTLEQYGQLVDTGIEWPLTNMVGFAVGLGNHSAGDLHDPARLGCGVFCSPQDGVFNGSLLANVLAVGVSGIFSDIPLRVSYQVSMRPTSEGIPSRGDIITVPTAARDHFQVALANISSGNRLTPWTDAAYYYLPFSTPDNWSSVDGEYYTLETGGVGVDLECSSLPSNAPSGAASVQYSVLGSTESLKISESLRASNGSIVDCYNGPASIGNISNVVDAPMAREFLNAYGDNSTRGACSTVRFIAGWARLNQPNGSNEEQTLQSIFIECRPKLQTGQFNVTVDSDGYVMQTQYLGRREQTSDSFSLEQTDHMLYEINSLFISQQATWPPWHSEVVTGDWLN</sequence>